<reference evidence="1 2" key="1">
    <citation type="submission" date="2017-11" db="EMBL/GenBank/DDBJ databases">
        <title>De novo assembly and phasing of dikaryotic genomes from two isolates of Puccinia coronata f. sp. avenae, the causal agent of oat crown rust.</title>
        <authorList>
            <person name="Miller M.E."/>
            <person name="Zhang Y."/>
            <person name="Omidvar V."/>
            <person name="Sperschneider J."/>
            <person name="Schwessinger B."/>
            <person name="Raley C."/>
            <person name="Palmer J.M."/>
            <person name="Garnica D."/>
            <person name="Upadhyaya N."/>
            <person name="Rathjen J."/>
            <person name="Taylor J.M."/>
            <person name="Park R.F."/>
            <person name="Dodds P.N."/>
            <person name="Hirsch C.D."/>
            <person name="Kianian S.F."/>
            <person name="Figueroa M."/>
        </authorList>
    </citation>
    <scope>NUCLEOTIDE SEQUENCE [LARGE SCALE GENOMIC DNA]</scope>
    <source>
        <strain evidence="1">12SD80</strain>
    </source>
</reference>
<dbReference type="EMBL" id="PGCI01000073">
    <property type="protein sequence ID" value="PLW42919.1"/>
    <property type="molecule type" value="Genomic_DNA"/>
</dbReference>
<sequence length="454" mass="52623">MESDVDTVRHRLIFSTMLTQNTNLSILLDNYRLPPVVDSFSSSKIPLLYEGNQESIEVNSGSEIERLSQEHDSARGRSSVIESAQNLAEEWKHEFAAGLDLIADSRPAYAKKINEGLAFKILPEYLNAFVGDQLESLKELSSKSIQGVAMDKDASLGYWLKKSPKELDSMLNSYGPNQLHHFLGNKHDPEELEHLDLQVGRMMLDRKILLFHYINQLNTDDFDQMVINSKEISAKLNDDVSRLYPKSKYVMEQSDFLKEEKEFRKKVIQALQDKLGPEGARKLYLLMAKASQVHIKGKIQDFMREQETLDEMFSDTLKMQDRSAPPIEVIKIALAAIQTLYKKINNISDQRSQMIQENPLRLSTLWNVKSHEDLRTFASQVQLFQNIIHRHLLRLFVNTGRWHHSQAYSYDRWLEKADHISNCPVIKQSPPEFRRSFIEQLEEAETSSRKWWAR</sequence>
<dbReference type="Proteomes" id="UP000235392">
    <property type="component" value="Unassembled WGS sequence"/>
</dbReference>
<gene>
    <name evidence="1" type="ORF">PCASD_04689</name>
</gene>
<evidence type="ECO:0000313" key="2">
    <source>
        <dbReference type="Proteomes" id="UP000235392"/>
    </source>
</evidence>
<evidence type="ECO:0000313" key="1">
    <source>
        <dbReference type="EMBL" id="PLW42919.1"/>
    </source>
</evidence>
<name>A0A2N5UYT4_9BASI</name>
<organism evidence="1 2">
    <name type="scientific">Puccinia coronata f. sp. avenae</name>
    <dbReference type="NCBI Taxonomy" id="200324"/>
    <lineage>
        <taxon>Eukaryota</taxon>
        <taxon>Fungi</taxon>
        <taxon>Dikarya</taxon>
        <taxon>Basidiomycota</taxon>
        <taxon>Pucciniomycotina</taxon>
        <taxon>Pucciniomycetes</taxon>
        <taxon>Pucciniales</taxon>
        <taxon>Pucciniaceae</taxon>
        <taxon>Puccinia</taxon>
    </lineage>
</organism>
<proteinExistence type="predicted"/>
<comment type="caution">
    <text evidence="1">The sequence shown here is derived from an EMBL/GenBank/DDBJ whole genome shotgun (WGS) entry which is preliminary data.</text>
</comment>
<dbReference type="AlphaFoldDB" id="A0A2N5UYT4"/>
<protein>
    <submittedName>
        <fullName evidence="1">Uncharacterized protein</fullName>
    </submittedName>
</protein>
<accession>A0A2N5UYT4</accession>